<evidence type="ECO:0000313" key="2">
    <source>
        <dbReference type="EMBL" id="MBB4858391.1"/>
    </source>
</evidence>
<accession>A0A7W7K9G0</accession>
<dbReference type="PANTHER" id="PTHR12110">
    <property type="entry name" value="HYDROXYPYRUVATE ISOMERASE"/>
    <property type="match status" value="1"/>
</dbReference>
<dbReference type="InterPro" id="IPR036237">
    <property type="entry name" value="Xyl_isomerase-like_sf"/>
</dbReference>
<dbReference type="Proteomes" id="UP000555448">
    <property type="component" value="Unassembled WGS sequence"/>
</dbReference>
<reference evidence="2 3" key="1">
    <citation type="submission" date="2020-08" db="EMBL/GenBank/DDBJ databases">
        <title>Functional genomics of gut bacteria from endangered species of beetles.</title>
        <authorList>
            <person name="Carlos-Shanley C."/>
        </authorList>
    </citation>
    <scope>NUCLEOTIDE SEQUENCE [LARGE SCALE GENOMIC DNA]</scope>
    <source>
        <strain evidence="2 3">S00245</strain>
    </source>
</reference>
<gene>
    <name evidence="2" type="ORF">HNO88_001710</name>
</gene>
<dbReference type="Gene3D" id="3.20.20.150">
    <property type="entry name" value="Divalent-metal-dependent TIM barrel enzymes"/>
    <property type="match status" value="1"/>
</dbReference>
<proteinExistence type="predicted"/>
<evidence type="ECO:0000313" key="3">
    <source>
        <dbReference type="Proteomes" id="UP000555448"/>
    </source>
</evidence>
<dbReference type="GO" id="GO:0016853">
    <property type="term" value="F:isomerase activity"/>
    <property type="evidence" value="ECO:0007669"/>
    <property type="project" value="UniProtKB-KW"/>
</dbReference>
<dbReference type="Pfam" id="PF01261">
    <property type="entry name" value="AP_endonuc_2"/>
    <property type="match status" value="1"/>
</dbReference>
<dbReference type="SUPFAM" id="SSF51658">
    <property type="entry name" value="Xylose isomerase-like"/>
    <property type="match status" value="1"/>
</dbReference>
<name>A0A7W7K9G0_9SPHN</name>
<organism evidence="2 3">
    <name type="scientific">Novosphingobium chloroacetimidivorans</name>
    <dbReference type="NCBI Taxonomy" id="1428314"/>
    <lineage>
        <taxon>Bacteria</taxon>
        <taxon>Pseudomonadati</taxon>
        <taxon>Pseudomonadota</taxon>
        <taxon>Alphaproteobacteria</taxon>
        <taxon>Sphingomonadales</taxon>
        <taxon>Sphingomonadaceae</taxon>
        <taxon>Novosphingobium</taxon>
    </lineage>
</organism>
<dbReference type="InterPro" id="IPR050312">
    <property type="entry name" value="IolE/XylAMocC-like"/>
</dbReference>
<feature type="domain" description="Xylose isomerase-like TIM barrel" evidence="1">
    <location>
        <begin position="21"/>
        <end position="240"/>
    </location>
</feature>
<dbReference type="AlphaFoldDB" id="A0A7W7K9G0"/>
<protein>
    <submittedName>
        <fullName evidence="2">Sugar phosphate isomerase/epimerase</fullName>
    </submittedName>
</protein>
<evidence type="ECO:0000259" key="1">
    <source>
        <dbReference type="Pfam" id="PF01261"/>
    </source>
</evidence>
<keyword evidence="3" id="KW-1185">Reference proteome</keyword>
<dbReference type="PANTHER" id="PTHR12110:SF48">
    <property type="entry name" value="BLL3656 PROTEIN"/>
    <property type="match status" value="1"/>
</dbReference>
<comment type="caution">
    <text evidence="2">The sequence shown here is derived from an EMBL/GenBank/DDBJ whole genome shotgun (WGS) entry which is preliminary data.</text>
</comment>
<dbReference type="InterPro" id="IPR013022">
    <property type="entry name" value="Xyl_isomerase-like_TIM-brl"/>
</dbReference>
<sequence>MRKLSLASGVLPEFGALDVVRAGAEAGFDAVGLWVDPDSWSAADTIAAKSALRGTDLDLLDVEVVWLKPDTRLDAHRKLIDVGVELGAANVLCVSSHPDAGTTAEQLAALCRQAEGTQLRVALEFGIFTAVRDLRAALAVIERVAHPTAAVLVDPIHVDRSGTTVAEVAAIDPALLSYAQFCDAPGARPGPNDFDAVIHDAIDLRRQCGEGALPLKALLEALPADIPLSIELRSAALREAYPDPTARATAVLQATRAWLGPR</sequence>
<dbReference type="EMBL" id="JACHLR010000005">
    <property type="protein sequence ID" value="MBB4858391.1"/>
    <property type="molecule type" value="Genomic_DNA"/>
</dbReference>
<keyword evidence="2" id="KW-0413">Isomerase</keyword>
<dbReference type="RefSeq" id="WP_184243997.1">
    <property type="nucleotide sequence ID" value="NZ_JACHLR010000005.1"/>
</dbReference>